<keyword evidence="1" id="KW-0472">Membrane</keyword>
<dbReference type="OrthoDB" id="6236680at2759"/>
<evidence type="ECO:0000256" key="1">
    <source>
        <dbReference type="SAM" id="Phobius"/>
    </source>
</evidence>
<name>A0A8J4SRU1_9TREM</name>
<evidence type="ECO:0000313" key="3">
    <source>
        <dbReference type="Proteomes" id="UP000748531"/>
    </source>
</evidence>
<keyword evidence="1" id="KW-1133">Transmembrane helix</keyword>
<evidence type="ECO:0000313" key="2">
    <source>
        <dbReference type="EMBL" id="KAF5403605.1"/>
    </source>
</evidence>
<comment type="caution">
    <text evidence="2">The sequence shown here is derived from an EMBL/GenBank/DDBJ whole genome shotgun (WGS) entry which is preliminary data.</text>
</comment>
<dbReference type="Proteomes" id="UP000748531">
    <property type="component" value="Unassembled WGS sequence"/>
</dbReference>
<protein>
    <submittedName>
        <fullName evidence="2">Uncharacterized protein</fullName>
    </submittedName>
</protein>
<gene>
    <name evidence="2" type="ORF">PHET_02639</name>
</gene>
<organism evidence="2 3">
    <name type="scientific">Paragonimus heterotremus</name>
    <dbReference type="NCBI Taxonomy" id="100268"/>
    <lineage>
        <taxon>Eukaryota</taxon>
        <taxon>Metazoa</taxon>
        <taxon>Spiralia</taxon>
        <taxon>Lophotrochozoa</taxon>
        <taxon>Platyhelminthes</taxon>
        <taxon>Trematoda</taxon>
        <taxon>Digenea</taxon>
        <taxon>Plagiorchiida</taxon>
        <taxon>Troglotremata</taxon>
        <taxon>Troglotrematidae</taxon>
        <taxon>Paragonimus</taxon>
    </lineage>
</organism>
<reference evidence="2" key="1">
    <citation type="submission" date="2019-05" db="EMBL/GenBank/DDBJ databases">
        <title>Annotation for the trematode Paragonimus heterotremus.</title>
        <authorList>
            <person name="Choi Y.-J."/>
        </authorList>
    </citation>
    <scope>NUCLEOTIDE SEQUENCE</scope>
    <source>
        <strain evidence="2">LC</strain>
    </source>
</reference>
<feature type="transmembrane region" description="Helical" evidence="1">
    <location>
        <begin position="336"/>
        <end position="359"/>
    </location>
</feature>
<proteinExistence type="predicted"/>
<dbReference type="EMBL" id="LUCH01001133">
    <property type="protein sequence ID" value="KAF5403605.1"/>
    <property type="molecule type" value="Genomic_DNA"/>
</dbReference>
<accession>A0A8J4SRU1</accession>
<keyword evidence="1" id="KW-0812">Transmembrane</keyword>
<keyword evidence="3" id="KW-1185">Reference proteome</keyword>
<feature type="transmembrane region" description="Helical" evidence="1">
    <location>
        <begin position="387"/>
        <end position="408"/>
    </location>
</feature>
<dbReference type="AlphaFoldDB" id="A0A8J4SRU1"/>
<sequence>MAKIVEHGAVHCAFCIMRDMKSNILTVLWQGFRQRDILCDTHESNKQASSKLFNPARDYLDSNQWKWRKRYREAILSSYVLKLNNNTKRHLSKWIARQLALIGQCVDTSIFDLRMKPNELDEFFQPYLADAYTKLIPLIDLLLDYSADAQMSENTLIWILCHWFYVCRMHLLRGWLLRVPIRRQFYGVPSEIYGLEELLNKYQSEALRFRSCPVLRAWFKNGACILNDLVTMKVCQTCHPLLARSIYENLWNQFSGQHGQTKRPLWKTTVRFKHQQVVLMEAQSRAASRLLINFESYMANVLHRKRLDSDFGPTAPELYDAAQLWSAVYDYPLERYFALAGLLSVSCIIILLLLLFALLQHLAPKSRYFSSIISSQENQETSLRRVIGFYCFLAPLCVYLNLELRLLWAHMLINKHSRLFPHRTSHRLLFTQEDRANPQQLFNIGFQINLTWRAFENQERRVKNLFIELGTELTRRGIFLPTDLF</sequence>